<gene>
    <name evidence="1" type="ORF">GWO68_12190</name>
</gene>
<comment type="caution">
    <text evidence="1">The sequence shown here is derived from an EMBL/GenBank/DDBJ whole genome shotgun (WGS) entry which is preliminary data.</text>
</comment>
<protein>
    <submittedName>
        <fullName evidence="1">DUF4249 domain-containing protein</fullName>
    </submittedName>
</protein>
<evidence type="ECO:0000313" key="2">
    <source>
        <dbReference type="Proteomes" id="UP000478546"/>
    </source>
</evidence>
<dbReference type="PROSITE" id="PS51257">
    <property type="entry name" value="PROKAR_LIPOPROTEIN"/>
    <property type="match status" value="1"/>
</dbReference>
<dbReference type="EMBL" id="JAAEAA010000015">
    <property type="protein sequence ID" value="NDK56679.1"/>
    <property type="molecule type" value="Genomic_DNA"/>
</dbReference>
<reference evidence="1 2" key="1">
    <citation type="submission" date="2020-01" db="EMBL/GenBank/DDBJ databases">
        <authorList>
            <person name="Kim M.K."/>
        </authorList>
    </citation>
    <scope>NUCLEOTIDE SEQUENCE [LARGE SCALE GENOMIC DNA]</scope>
    <source>
        <strain evidence="1 2">BT213</strain>
    </source>
</reference>
<name>A0A6B2H089_9BACT</name>
<dbReference type="Pfam" id="PF14054">
    <property type="entry name" value="DUF4249"/>
    <property type="match status" value="1"/>
</dbReference>
<dbReference type="InterPro" id="IPR025345">
    <property type="entry name" value="DUF4249"/>
</dbReference>
<keyword evidence="2" id="KW-1185">Reference proteome</keyword>
<proteinExistence type="predicted"/>
<dbReference type="AlphaFoldDB" id="A0A6B2H089"/>
<sequence>MKILRVITLLVTIVTTLTGCESDVNNIESFESKSKLVVVSYISPQDTMLVVRVQKTQPALGKQLTEEQRNVKDAVVTIADGTAIVALAYNATTNQYEADARAWPVQAGKTYHLKVAAPGSTAEATCTIPLTDGITITEATAPYTIIQDYYGQSVPKYTITFKWQDAPGVKNFYRTLAFKEYSFTDFSGKKHTYKEGLYGSYDNEDKQLQDDEDYQGSIMSSEPLVYYDYNSGSVDKPYYINCVLVVSDKNYFLYHRALDKQEESNGNPFAEPALMYTNMQGGLGVFAGYNQLVTKIEIN</sequence>
<dbReference type="Proteomes" id="UP000478546">
    <property type="component" value="Unassembled WGS sequence"/>
</dbReference>
<accession>A0A6B2H089</accession>
<dbReference type="RefSeq" id="WP_162346740.1">
    <property type="nucleotide sequence ID" value="NZ_JAAEAA010000015.1"/>
</dbReference>
<organism evidence="1 2">
    <name type="scientific">Pontibacter fetidus</name>
    <dbReference type="NCBI Taxonomy" id="2700082"/>
    <lineage>
        <taxon>Bacteria</taxon>
        <taxon>Pseudomonadati</taxon>
        <taxon>Bacteroidota</taxon>
        <taxon>Cytophagia</taxon>
        <taxon>Cytophagales</taxon>
        <taxon>Hymenobacteraceae</taxon>
        <taxon>Pontibacter</taxon>
    </lineage>
</organism>
<evidence type="ECO:0000313" key="1">
    <source>
        <dbReference type="EMBL" id="NDK56679.1"/>
    </source>
</evidence>